<evidence type="ECO:0000259" key="1">
    <source>
        <dbReference type="Pfam" id="PF01326"/>
    </source>
</evidence>
<evidence type="ECO:0000313" key="3">
    <source>
        <dbReference type="Proteomes" id="UP000427906"/>
    </source>
</evidence>
<dbReference type="OrthoDB" id="9812167at2"/>
<dbReference type="Gene3D" id="3.30.1490.20">
    <property type="entry name" value="ATP-grasp fold, A domain"/>
    <property type="match status" value="1"/>
</dbReference>
<dbReference type="EMBL" id="AP021874">
    <property type="protein sequence ID" value="BBO67580.1"/>
    <property type="molecule type" value="Genomic_DNA"/>
</dbReference>
<dbReference type="Proteomes" id="UP000427906">
    <property type="component" value="Chromosome"/>
</dbReference>
<dbReference type="RefSeq" id="WP_155315827.1">
    <property type="nucleotide sequence ID" value="NZ_AP021874.1"/>
</dbReference>
<name>A0A5K7YHM4_9BACT</name>
<keyword evidence="3" id="KW-1185">Reference proteome</keyword>
<dbReference type="Pfam" id="PF01326">
    <property type="entry name" value="PPDK_N"/>
    <property type="match status" value="1"/>
</dbReference>
<accession>A0A5K7YHM4</accession>
<evidence type="ECO:0000313" key="2">
    <source>
        <dbReference type="EMBL" id="BBO67580.1"/>
    </source>
</evidence>
<dbReference type="Gene3D" id="3.40.50.2300">
    <property type="match status" value="2"/>
</dbReference>
<dbReference type="AlphaFoldDB" id="A0A5K7YHM4"/>
<dbReference type="GO" id="GO:0016301">
    <property type="term" value="F:kinase activity"/>
    <property type="evidence" value="ECO:0007669"/>
    <property type="project" value="InterPro"/>
</dbReference>
<keyword evidence="2" id="KW-0670">Pyruvate</keyword>
<dbReference type="InterPro" id="IPR002192">
    <property type="entry name" value="PPDK_AMP/ATP-bd"/>
</dbReference>
<dbReference type="SUPFAM" id="SSF56059">
    <property type="entry name" value="Glutathione synthetase ATP-binding domain-like"/>
    <property type="match status" value="1"/>
</dbReference>
<feature type="domain" description="Pyruvate phosphate dikinase AMP/ATP-binding" evidence="1">
    <location>
        <begin position="435"/>
        <end position="817"/>
    </location>
</feature>
<reference evidence="2 3" key="1">
    <citation type="submission" date="2019-11" db="EMBL/GenBank/DDBJ databases">
        <title>Comparative genomics of hydrocarbon-degrading Desulfosarcina strains.</title>
        <authorList>
            <person name="Watanabe M."/>
            <person name="Kojima H."/>
            <person name="Fukui M."/>
        </authorList>
    </citation>
    <scope>NUCLEOTIDE SEQUENCE [LARGE SCALE GENOMIC DNA]</scope>
    <source>
        <strain evidence="2 3">PL12</strain>
    </source>
</reference>
<dbReference type="InterPro" id="IPR013815">
    <property type="entry name" value="ATP_grasp_subdomain_1"/>
</dbReference>
<organism evidence="2 3">
    <name type="scientific">Desulfosarcina alkanivorans</name>
    <dbReference type="NCBI Taxonomy" id="571177"/>
    <lineage>
        <taxon>Bacteria</taxon>
        <taxon>Pseudomonadati</taxon>
        <taxon>Thermodesulfobacteriota</taxon>
        <taxon>Desulfobacteria</taxon>
        <taxon>Desulfobacterales</taxon>
        <taxon>Desulfosarcinaceae</taxon>
        <taxon>Desulfosarcina</taxon>
    </lineage>
</organism>
<dbReference type="GO" id="GO:0005524">
    <property type="term" value="F:ATP binding"/>
    <property type="evidence" value="ECO:0007669"/>
    <property type="project" value="InterPro"/>
</dbReference>
<protein>
    <submittedName>
        <fullName evidence="2">Phosphoenolpyruvate synthase</fullName>
    </submittedName>
</protein>
<gene>
    <name evidence="2" type="ORF">DSCA_15100</name>
</gene>
<dbReference type="KEGG" id="dalk:DSCA_15100"/>
<sequence>MALNTKPFLNESDSRFKLFHELMARKVRDILLVSTPYDAWIMEEDCRLSERIINEYQGLNLSHPPRLTWVSSAEEAIAALDSKPFDMVITMPRLSDMGAAALGHKIKKKAPGLPVILLSHDTIPSPDVKGPDSAPGIDRTFVWSGNTDILVALIKSTEDWMNVEKDTRSAGIRVILLVEDSPYYLSSLLPILYRELVGQTQAVMEGTLNEEHRLVTMRARPKILVAGNYEEALDIYGRFESNVLGVISDVRFPRNGVLDPAAGVDLLKHVRSRRFDIPLLLTSSEPANGSRARSIAAAFVDKNSDSLHQDVHRFFKERLGFGDFVFRLPDGSEIGRASNLKALERQLHTIPEDSFRYHSRQNDFSRWLFARTEMTLAAEVRPINDDDFSDGESHRNHLVDIIADRRKSRQKGIVADFDAADADFDTEFFKIGTGSLGGKARGLAFVSSLLRQNPDLCAAYPEVDILVPQTLVITTDGFESFVEDNGLRHLSKTDLPDEKIGDSFVNGRFPDWIEEKLRDYLAQVTYPLAIRSSSLLEDAQYRAYAGLYRTYMITNDCPDLEQRLHHLIHAIKLVYASTYYKGPKAFSKRVGHRTEEEQMAVIIQKLVGAQYDDSFYPAISGVAQSYNYYPFARMKPEEGIVTIAMGLGRAVVEGEKTLRFSPAYPQLLPQRSTVDDILENAQRHFYALKMEKSCHYLETNDGANLWHRELADADNELPMQMLASTYVPDEHRIRDTVHVPGQRVLTFAHILKYGEFPLADILKDMLALGEQGMGCPVEMEFSVNLTAGDRLPPQFAFLQLRPMTARAELEQVDISKEEIDNAFCVSGKALGNAEKQDMADIIFVKPECFDPAQTMAVAREIARLNAMMVKADRKYLLVGPGRWGSADRWLGIPVAWADISGVGAMIETESDKLVAEPSQGSHFFHNITTLGINYITVSKSADGRIDWDWLTGLPRESDFNFVAHVRLDAPVTLKVDGRRSLCVIVKGSAP</sequence>
<proteinExistence type="predicted"/>
<dbReference type="SUPFAM" id="SSF52172">
    <property type="entry name" value="CheY-like"/>
    <property type="match status" value="1"/>
</dbReference>
<dbReference type="InterPro" id="IPR011006">
    <property type="entry name" value="CheY-like_superfamily"/>
</dbReference>